<accession>A0A9P8Q8P2</accession>
<sequence length="89" mass="9913">MATISSLYLKVSKLIVSKEPEGVNLKTWSSEEAFTGITRSNNVDSKSVLETTSCDCGPMTNDEPSLFVRYEWESTRLINGFEAKLAVFN</sequence>
<dbReference type="EMBL" id="JAEUBG010001443">
    <property type="protein sequence ID" value="KAH3686432.1"/>
    <property type="molecule type" value="Genomic_DNA"/>
</dbReference>
<organism evidence="1 2">
    <name type="scientific">Wickerhamomyces pijperi</name>
    <name type="common">Yeast</name>
    <name type="synonym">Pichia pijperi</name>
    <dbReference type="NCBI Taxonomy" id="599730"/>
    <lineage>
        <taxon>Eukaryota</taxon>
        <taxon>Fungi</taxon>
        <taxon>Dikarya</taxon>
        <taxon>Ascomycota</taxon>
        <taxon>Saccharomycotina</taxon>
        <taxon>Saccharomycetes</taxon>
        <taxon>Phaffomycetales</taxon>
        <taxon>Wickerhamomycetaceae</taxon>
        <taxon>Wickerhamomyces</taxon>
    </lineage>
</organism>
<reference evidence="1" key="1">
    <citation type="journal article" date="2021" name="Open Biol.">
        <title>Shared evolutionary footprints suggest mitochondrial oxidative damage underlies multiple complex I losses in fungi.</title>
        <authorList>
            <person name="Schikora-Tamarit M.A."/>
            <person name="Marcet-Houben M."/>
            <person name="Nosek J."/>
            <person name="Gabaldon T."/>
        </authorList>
    </citation>
    <scope>NUCLEOTIDE SEQUENCE</scope>
    <source>
        <strain evidence="1">CBS2887</strain>
    </source>
</reference>
<keyword evidence="2" id="KW-1185">Reference proteome</keyword>
<comment type="caution">
    <text evidence="1">The sequence shown here is derived from an EMBL/GenBank/DDBJ whole genome shotgun (WGS) entry which is preliminary data.</text>
</comment>
<protein>
    <submittedName>
        <fullName evidence="1">Uncharacterized protein</fullName>
    </submittedName>
</protein>
<dbReference type="Proteomes" id="UP000774326">
    <property type="component" value="Unassembled WGS sequence"/>
</dbReference>
<proteinExistence type="predicted"/>
<evidence type="ECO:0000313" key="2">
    <source>
        <dbReference type="Proteomes" id="UP000774326"/>
    </source>
</evidence>
<evidence type="ECO:0000313" key="1">
    <source>
        <dbReference type="EMBL" id="KAH3686432.1"/>
    </source>
</evidence>
<name>A0A9P8Q8P2_WICPI</name>
<gene>
    <name evidence="1" type="ORF">WICPIJ_002611</name>
</gene>
<dbReference type="AlphaFoldDB" id="A0A9P8Q8P2"/>
<reference evidence="1" key="2">
    <citation type="submission" date="2021-01" db="EMBL/GenBank/DDBJ databases">
        <authorList>
            <person name="Schikora-Tamarit M.A."/>
        </authorList>
    </citation>
    <scope>NUCLEOTIDE SEQUENCE</scope>
    <source>
        <strain evidence="1">CBS2887</strain>
    </source>
</reference>